<dbReference type="PRINTS" id="PR01035">
    <property type="entry name" value="TCRTETA"/>
</dbReference>
<gene>
    <name evidence="9" type="ORF">CUJ83_10925</name>
</gene>
<dbReference type="PROSITE" id="PS50850">
    <property type="entry name" value="MFS"/>
    <property type="match status" value="1"/>
</dbReference>
<dbReference type="Gene3D" id="1.20.1250.20">
    <property type="entry name" value="MFS general substrate transporter like domains"/>
    <property type="match status" value="2"/>
</dbReference>
<feature type="transmembrane region" description="Helical" evidence="7">
    <location>
        <begin position="372"/>
        <end position="390"/>
    </location>
</feature>
<evidence type="ECO:0000259" key="8">
    <source>
        <dbReference type="PROSITE" id="PS50850"/>
    </source>
</evidence>
<dbReference type="RefSeq" id="WP_230742368.1">
    <property type="nucleotide sequence ID" value="NZ_PGCK01000009.1"/>
</dbReference>
<dbReference type="InterPro" id="IPR036259">
    <property type="entry name" value="MFS_trans_sf"/>
</dbReference>
<dbReference type="Proteomes" id="UP001320159">
    <property type="component" value="Unassembled WGS sequence"/>
</dbReference>
<organism evidence="9 10">
    <name type="scientific">Methanooceanicella nereidis</name>
    <dbReference type="NCBI Taxonomy" id="2052831"/>
    <lineage>
        <taxon>Archaea</taxon>
        <taxon>Methanobacteriati</taxon>
        <taxon>Methanobacteriota</taxon>
        <taxon>Stenosarchaea group</taxon>
        <taxon>Methanomicrobia</taxon>
        <taxon>Methanocellales</taxon>
        <taxon>Methanocellaceae</taxon>
        <taxon>Methanooceanicella</taxon>
    </lineage>
</organism>
<dbReference type="InterPro" id="IPR011701">
    <property type="entry name" value="MFS"/>
</dbReference>
<dbReference type="CDD" id="cd17329">
    <property type="entry name" value="MFS_MdtH_MDR_like"/>
    <property type="match status" value="1"/>
</dbReference>
<evidence type="ECO:0000313" key="9">
    <source>
        <dbReference type="EMBL" id="MCD1295512.1"/>
    </source>
</evidence>
<feature type="transmembrane region" description="Helical" evidence="7">
    <location>
        <begin position="304"/>
        <end position="327"/>
    </location>
</feature>
<feature type="domain" description="Major facilitator superfamily (MFS) profile" evidence="8">
    <location>
        <begin position="1"/>
        <end position="395"/>
    </location>
</feature>
<dbReference type="GO" id="GO:0005886">
    <property type="term" value="C:plasma membrane"/>
    <property type="evidence" value="ECO:0007669"/>
    <property type="project" value="UniProtKB-SubCell"/>
</dbReference>
<feature type="transmembrane region" description="Helical" evidence="7">
    <location>
        <begin position="249"/>
        <end position="269"/>
    </location>
</feature>
<feature type="transmembrane region" description="Helical" evidence="7">
    <location>
        <begin position="78"/>
        <end position="100"/>
    </location>
</feature>
<dbReference type="GO" id="GO:0022857">
    <property type="term" value="F:transmembrane transporter activity"/>
    <property type="evidence" value="ECO:0007669"/>
    <property type="project" value="InterPro"/>
</dbReference>
<evidence type="ECO:0000256" key="4">
    <source>
        <dbReference type="ARBA" id="ARBA00022692"/>
    </source>
</evidence>
<proteinExistence type="predicted"/>
<keyword evidence="10" id="KW-1185">Reference proteome</keyword>
<evidence type="ECO:0000256" key="7">
    <source>
        <dbReference type="SAM" id="Phobius"/>
    </source>
</evidence>
<evidence type="ECO:0000256" key="3">
    <source>
        <dbReference type="ARBA" id="ARBA00022475"/>
    </source>
</evidence>
<dbReference type="InterPro" id="IPR001958">
    <property type="entry name" value="Tet-R_TetA/multi-R_MdtG-like"/>
</dbReference>
<keyword evidence="6 7" id="KW-0472">Membrane</keyword>
<evidence type="ECO:0000313" key="10">
    <source>
        <dbReference type="Proteomes" id="UP001320159"/>
    </source>
</evidence>
<dbReference type="InterPro" id="IPR050171">
    <property type="entry name" value="MFS_Transporters"/>
</dbReference>
<feature type="transmembrane region" description="Helical" evidence="7">
    <location>
        <begin position="46"/>
        <end position="66"/>
    </location>
</feature>
<dbReference type="PANTHER" id="PTHR23517:SF2">
    <property type="entry name" value="MULTIDRUG RESISTANCE PROTEIN MDTH"/>
    <property type="match status" value="1"/>
</dbReference>
<evidence type="ECO:0000256" key="2">
    <source>
        <dbReference type="ARBA" id="ARBA00022448"/>
    </source>
</evidence>
<feature type="transmembrane region" description="Helical" evidence="7">
    <location>
        <begin position="170"/>
        <end position="190"/>
    </location>
</feature>
<keyword evidence="2" id="KW-0813">Transport</keyword>
<feature type="transmembrane region" description="Helical" evidence="7">
    <location>
        <begin position="276"/>
        <end position="298"/>
    </location>
</feature>
<keyword evidence="3" id="KW-1003">Cell membrane</keyword>
<feature type="transmembrane region" description="Helical" evidence="7">
    <location>
        <begin position="339"/>
        <end position="360"/>
    </location>
</feature>
<dbReference type="AlphaFoldDB" id="A0AAP2W6P6"/>
<keyword evidence="5 7" id="KW-1133">Transmembrane helix</keyword>
<reference evidence="9 10" key="1">
    <citation type="submission" date="2017-11" db="EMBL/GenBank/DDBJ databases">
        <title>Isolation and Characterization of Family Methanocellaceae Species from Potential Methane Hydrate Area Offshore Southwestern Taiwan.</title>
        <authorList>
            <person name="Zhang W.-L."/>
            <person name="Chen W.-C."/>
            <person name="Lai M.-C."/>
            <person name="Chen S.-C."/>
        </authorList>
    </citation>
    <scope>NUCLEOTIDE SEQUENCE [LARGE SCALE GENOMIC DNA]</scope>
    <source>
        <strain evidence="9 10">CWC-04</strain>
    </source>
</reference>
<protein>
    <submittedName>
        <fullName evidence="9">MFS transporter</fullName>
    </submittedName>
</protein>
<sequence length="404" mass="43982">MKGNIFSRYDRQIWVLVIGSLINAFGFSIAYPFISLYLYGYKGIPMGSVGFALMVAAVAGALTQVVSGELCDRVGRKIMMNIGLLIQMVAFTLLGFAVISDAGYDEFLILLTLREIAGGLYRNIPQVMVADVAGPGERIGAFSLIRIGANLGFAIGPVIGGIMAMHSYSLMFFMTAVTSGIYMIISLVILRDTLPGITGKLIRLEHMSPWMDRPFIIFCAVSGLIMLVYSQMMTTFSSYSGIFANVPESQIGLLFSLNGLMIVFFQYPVARYLEHFRLTTSLAAGSSIYAIGFVIVGFCTDFRGLLFAMFIISVGELVITPPSMAIVAQMAPSDMRGRYMSVAGVLSNGGIAFGPMVGGYLMDFYSARIEMMWIILGGIAILCMAGFIFLRSRVSFEVDRPTAI</sequence>
<dbReference type="PANTHER" id="PTHR23517">
    <property type="entry name" value="RESISTANCE PROTEIN MDTM, PUTATIVE-RELATED-RELATED"/>
    <property type="match status" value="1"/>
</dbReference>
<feature type="transmembrane region" description="Helical" evidence="7">
    <location>
        <begin position="210"/>
        <end position="229"/>
    </location>
</feature>
<dbReference type="InterPro" id="IPR020846">
    <property type="entry name" value="MFS_dom"/>
</dbReference>
<comment type="caution">
    <text evidence="9">The sequence shown here is derived from an EMBL/GenBank/DDBJ whole genome shotgun (WGS) entry which is preliminary data.</text>
</comment>
<accession>A0AAP2W6P6</accession>
<dbReference type="EMBL" id="PGCK01000009">
    <property type="protein sequence ID" value="MCD1295512.1"/>
    <property type="molecule type" value="Genomic_DNA"/>
</dbReference>
<evidence type="ECO:0000256" key="1">
    <source>
        <dbReference type="ARBA" id="ARBA00004651"/>
    </source>
</evidence>
<comment type="subcellular location">
    <subcellularLocation>
        <location evidence="1">Cell membrane</location>
        <topology evidence="1">Multi-pass membrane protein</topology>
    </subcellularLocation>
</comment>
<dbReference type="Pfam" id="PF07690">
    <property type="entry name" value="MFS_1"/>
    <property type="match status" value="1"/>
</dbReference>
<dbReference type="SUPFAM" id="SSF103473">
    <property type="entry name" value="MFS general substrate transporter"/>
    <property type="match status" value="1"/>
</dbReference>
<evidence type="ECO:0000256" key="5">
    <source>
        <dbReference type="ARBA" id="ARBA00022989"/>
    </source>
</evidence>
<evidence type="ECO:0000256" key="6">
    <source>
        <dbReference type="ARBA" id="ARBA00023136"/>
    </source>
</evidence>
<name>A0AAP2W6P6_9EURY</name>
<feature type="transmembrane region" description="Helical" evidence="7">
    <location>
        <begin position="12"/>
        <end position="34"/>
    </location>
</feature>
<keyword evidence="4 7" id="KW-0812">Transmembrane</keyword>